<comment type="caution">
    <text evidence="2">The sequence shown here is derived from an EMBL/GenBank/DDBJ whole genome shotgun (WGS) entry which is preliminary data.</text>
</comment>
<evidence type="ECO:0000313" key="3">
    <source>
        <dbReference type="Proteomes" id="UP001597213"/>
    </source>
</evidence>
<name>A0ABW4RCP3_9RHOB</name>
<feature type="signal peptide" evidence="1">
    <location>
        <begin position="1"/>
        <end position="25"/>
    </location>
</feature>
<dbReference type="RefSeq" id="WP_379145566.1">
    <property type="nucleotide sequence ID" value="NZ_JBHUEN010000053.1"/>
</dbReference>
<keyword evidence="1" id="KW-0732">Signal</keyword>
<evidence type="ECO:0000256" key="1">
    <source>
        <dbReference type="SAM" id="SignalP"/>
    </source>
</evidence>
<sequence length="172" mass="18699">MSAQTVKLTALAMLISIGAASVAFAEPKQTVKQLKNCGSEASNSFGAHKEYPILNEGNGYIGIKTADQDANGTKLRYTLVNCANRQVVRVDAEYKLTDSSKGVPGGDLFDFVDGLRKESRLANERVFTERAQSAGYPIIAGKLAPYGETRARRADCGCMTYYSDLMPYTRIP</sequence>
<keyword evidence="3" id="KW-1185">Reference proteome</keyword>
<evidence type="ECO:0000313" key="2">
    <source>
        <dbReference type="EMBL" id="MFD1883877.1"/>
    </source>
</evidence>
<dbReference type="EMBL" id="JBHUEN010000053">
    <property type="protein sequence ID" value="MFD1883877.1"/>
    <property type="molecule type" value="Genomic_DNA"/>
</dbReference>
<gene>
    <name evidence="2" type="ORF">ACFSCT_19370</name>
</gene>
<dbReference type="Proteomes" id="UP001597213">
    <property type="component" value="Unassembled WGS sequence"/>
</dbReference>
<accession>A0ABW4RCP3</accession>
<organism evidence="2 3">
    <name type="scientific">Paracoccus pacificus</name>
    <dbReference type="NCBI Taxonomy" id="1463598"/>
    <lineage>
        <taxon>Bacteria</taxon>
        <taxon>Pseudomonadati</taxon>
        <taxon>Pseudomonadota</taxon>
        <taxon>Alphaproteobacteria</taxon>
        <taxon>Rhodobacterales</taxon>
        <taxon>Paracoccaceae</taxon>
        <taxon>Paracoccus</taxon>
    </lineage>
</organism>
<reference evidence="3" key="1">
    <citation type="journal article" date="2019" name="Int. J. Syst. Evol. Microbiol.">
        <title>The Global Catalogue of Microorganisms (GCM) 10K type strain sequencing project: providing services to taxonomists for standard genome sequencing and annotation.</title>
        <authorList>
            <consortium name="The Broad Institute Genomics Platform"/>
            <consortium name="The Broad Institute Genome Sequencing Center for Infectious Disease"/>
            <person name="Wu L."/>
            <person name="Ma J."/>
        </authorList>
    </citation>
    <scope>NUCLEOTIDE SEQUENCE [LARGE SCALE GENOMIC DNA]</scope>
    <source>
        <strain evidence="3">CCUG 56029</strain>
    </source>
</reference>
<feature type="chain" id="PRO_5047383832" evidence="1">
    <location>
        <begin position="26"/>
        <end position="172"/>
    </location>
</feature>
<proteinExistence type="predicted"/>
<protein>
    <submittedName>
        <fullName evidence="2">Uncharacterized protein</fullName>
    </submittedName>
</protein>